<dbReference type="EMBL" id="JXTB01000581">
    <property type="protein sequence ID" value="PON36153.1"/>
    <property type="molecule type" value="Genomic_DNA"/>
</dbReference>
<accession>A0A2P5AI07</accession>
<comment type="caution">
    <text evidence="1">The sequence shown here is derived from an EMBL/GenBank/DDBJ whole genome shotgun (WGS) entry which is preliminary data.</text>
</comment>
<feature type="non-terminal residue" evidence="1">
    <location>
        <position position="1"/>
    </location>
</feature>
<sequence length="40" mass="4360">AQSWVLRIQTGVTPNCLLRITSPGGYFHENLGASPYVANQ</sequence>
<gene>
    <name evidence="1" type="ORF">PanWU01x14_330420</name>
</gene>
<evidence type="ECO:0000313" key="1">
    <source>
        <dbReference type="EMBL" id="PON36153.1"/>
    </source>
</evidence>
<name>A0A2P5AI07_PARAD</name>
<protein>
    <submittedName>
        <fullName evidence="1">Uncharacterized protein</fullName>
    </submittedName>
</protein>
<keyword evidence="2" id="KW-1185">Reference proteome</keyword>
<dbReference type="AlphaFoldDB" id="A0A2P5AI07"/>
<dbReference type="Proteomes" id="UP000237105">
    <property type="component" value="Unassembled WGS sequence"/>
</dbReference>
<reference evidence="2" key="1">
    <citation type="submission" date="2016-06" db="EMBL/GenBank/DDBJ databases">
        <title>Parallel loss of symbiosis genes in relatives of nitrogen-fixing non-legume Parasponia.</title>
        <authorList>
            <person name="Van Velzen R."/>
            <person name="Holmer R."/>
            <person name="Bu F."/>
            <person name="Rutten L."/>
            <person name="Van Zeijl A."/>
            <person name="Liu W."/>
            <person name="Santuari L."/>
            <person name="Cao Q."/>
            <person name="Sharma T."/>
            <person name="Shen D."/>
            <person name="Roswanjaya Y."/>
            <person name="Wardhani T."/>
            <person name="Kalhor M.S."/>
            <person name="Jansen J."/>
            <person name="Van den Hoogen J."/>
            <person name="Gungor B."/>
            <person name="Hartog M."/>
            <person name="Hontelez J."/>
            <person name="Verver J."/>
            <person name="Yang W.-C."/>
            <person name="Schijlen E."/>
            <person name="Repin R."/>
            <person name="Schilthuizen M."/>
            <person name="Schranz E."/>
            <person name="Heidstra R."/>
            <person name="Miyata K."/>
            <person name="Fedorova E."/>
            <person name="Kohlen W."/>
            <person name="Bisseling T."/>
            <person name="Smit S."/>
            <person name="Geurts R."/>
        </authorList>
    </citation>
    <scope>NUCLEOTIDE SEQUENCE [LARGE SCALE GENOMIC DNA]</scope>
    <source>
        <strain evidence="2">cv. WU1-14</strain>
    </source>
</reference>
<evidence type="ECO:0000313" key="2">
    <source>
        <dbReference type="Proteomes" id="UP000237105"/>
    </source>
</evidence>
<proteinExistence type="predicted"/>
<organism evidence="1 2">
    <name type="scientific">Parasponia andersonii</name>
    <name type="common">Sponia andersonii</name>
    <dbReference type="NCBI Taxonomy" id="3476"/>
    <lineage>
        <taxon>Eukaryota</taxon>
        <taxon>Viridiplantae</taxon>
        <taxon>Streptophyta</taxon>
        <taxon>Embryophyta</taxon>
        <taxon>Tracheophyta</taxon>
        <taxon>Spermatophyta</taxon>
        <taxon>Magnoliopsida</taxon>
        <taxon>eudicotyledons</taxon>
        <taxon>Gunneridae</taxon>
        <taxon>Pentapetalae</taxon>
        <taxon>rosids</taxon>
        <taxon>fabids</taxon>
        <taxon>Rosales</taxon>
        <taxon>Cannabaceae</taxon>
        <taxon>Parasponia</taxon>
    </lineage>
</organism>